<evidence type="ECO:0000313" key="2">
    <source>
        <dbReference type="EMBL" id="AEE54462.1"/>
    </source>
</evidence>
<dbReference type="Proteomes" id="UP000008461">
    <property type="component" value="Plasmid pHALHY01"/>
</dbReference>
<reference key="2">
    <citation type="submission" date="2011-04" db="EMBL/GenBank/DDBJ databases">
        <title>Complete sequence of plasmid 1 of Haliscomenobacter hydrossis DSM 1100.</title>
        <authorList>
            <consortium name="US DOE Joint Genome Institute (JGI-PGF)"/>
            <person name="Lucas S."/>
            <person name="Han J."/>
            <person name="Lapidus A."/>
            <person name="Bruce D."/>
            <person name="Goodwin L."/>
            <person name="Pitluck S."/>
            <person name="Peters L."/>
            <person name="Kyrpides N."/>
            <person name="Mavromatis K."/>
            <person name="Ivanova N."/>
            <person name="Ovchinnikova G."/>
            <person name="Pagani I."/>
            <person name="Daligault H."/>
            <person name="Detter J.C."/>
            <person name="Han C."/>
            <person name="Land M."/>
            <person name="Hauser L."/>
            <person name="Markowitz V."/>
            <person name="Cheng J.-F."/>
            <person name="Hugenholtz P."/>
            <person name="Woyke T."/>
            <person name="Wu D."/>
            <person name="Verbarg S."/>
            <person name="Frueling A."/>
            <person name="Brambilla E."/>
            <person name="Klenk H.-P."/>
            <person name="Eisen J.A."/>
        </authorList>
    </citation>
    <scope>NUCLEOTIDE SEQUENCE</scope>
    <source>
        <strain>DSM 1100</strain>
    </source>
</reference>
<dbReference type="HOGENOM" id="CLU_660166_0_0_10"/>
<feature type="region of interest" description="Disordered" evidence="1">
    <location>
        <begin position="387"/>
        <end position="416"/>
    </location>
</feature>
<proteinExistence type="predicted"/>
<reference evidence="2 3" key="1">
    <citation type="journal article" date="2011" name="Stand. Genomic Sci.">
        <title>Complete genome sequence of Haliscomenobacter hydrossis type strain (O).</title>
        <authorList>
            <consortium name="US DOE Joint Genome Institute (JGI-PGF)"/>
            <person name="Daligault H."/>
            <person name="Lapidus A."/>
            <person name="Zeytun A."/>
            <person name="Nolan M."/>
            <person name="Lucas S."/>
            <person name="Del Rio T.G."/>
            <person name="Tice H."/>
            <person name="Cheng J.F."/>
            <person name="Tapia R."/>
            <person name="Han C."/>
            <person name="Goodwin L."/>
            <person name="Pitluck S."/>
            <person name="Liolios K."/>
            <person name="Pagani I."/>
            <person name="Ivanova N."/>
            <person name="Huntemann M."/>
            <person name="Mavromatis K."/>
            <person name="Mikhailova N."/>
            <person name="Pati A."/>
            <person name="Chen A."/>
            <person name="Palaniappan K."/>
            <person name="Land M."/>
            <person name="Hauser L."/>
            <person name="Brambilla E.M."/>
            <person name="Rohde M."/>
            <person name="Verbarg S."/>
            <person name="Goker M."/>
            <person name="Bristow J."/>
            <person name="Eisen J.A."/>
            <person name="Markowitz V."/>
            <person name="Hugenholtz P."/>
            <person name="Kyrpides N.C."/>
            <person name="Klenk H.P."/>
            <person name="Woyke T."/>
        </authorList>
    </citation>
    <scope>NUCLEOTIDE SEQUENCE [LARGE SCALE GENOMIC DNA]</scope>
    <source>
        <strain evidence="3">ATCC 27775 / DSM 1100 / LMG 10767 / O</strain>
        <plasmid evidence="3">Plasmid pHALHY01</plasmid>
    </source>
</reference>
<keyword evidence="2" id="KW-0614">Plasmid</keyword>
<dbReference type="EMBL" id="CP002692">
    <property type="protein sequence ID" value="AEE54462.1"/>
    <property type="molecule type" value="Genomic_DNA"/>
</dbReference>
<feature type="compositionally biased region" description="Polar residues" evidence="1">
    <location>
        <begin position="392"/>
        <end position="416"/>
    </location>
</feature>
<sequence>MAKMPIEIITVSERFQFLKELRGAIDYANDLQEDFFFELLAPAERAHFEFISFDKVRHSREVLQSMDTIRKQIKGFHPFLILVVESELETDNLANIFGSAHGKKGLALFTTSNVAVLIVPEDKMMAYFLYYLARYTLNFINPLHKGHLDQRGCVYDKKTLKTDLLKSMKNRALCSECESMLISAGTSMTINQFFALNKIFAASGEILQISDLIVKKNQIKLYPDSKKIEFEGRIEIKFEPLLLAIYLLFLHNEDGIKLDELDKPIKVQGEEHDGSNTKYEKHLKTVFSIHDKLIPRHKRDNEKNKYNFDMIEFALGPRRHEKFAKINRIIKDKFMDDLIAQQFLILGSRSEPKRIEAAKFIGCKEYVDQIIKNLITVKNARSYEEPFLGDHANNQPDNNQPVGHNSSTSPKTGKKH</sequence>
<name>F4L7V4_HALH1</name>
<geneLocation type="plasmid" evidence="2 3">
    <name>pHALHY01</name>
</geneLocation>
<evidence type="ECO:0000256" key="1">
    <source>
        <dbReference type="SAM" id="MobiDB-lite"/>
    </source>
</evidence>
<keyword evidence="3" id="KW-1185">Reference proteome</keyword>
<dbReference type="RefSeq" id="WP_013768979.1">
    <property type="nucleotide sequence ID" value="NC_015511.1"/>
</dbReference>
<organism evidence="2 3">
    <name type="scientific">Haliscomenobacter hydrossis (strain ATCC 27775 / DSM 1100 / LMG 10767 / O)</name>
    <dbReference type="NCBI Taxonomy" id="760192"/>
    <lineage>
        <taxon>Bacteria</taxon>
        <taxon>Pseudomonadati</taxon>
        <taxon>Bacteroidota</taxon>
        <taxon>Saprospiria</taxon>
        <taxon>Saprospirales</taxon>
        <taxon>Haliscomenobacteraceae</taxon>
        <taxon>Haliscomenobacter</taxon>
    </lineage>
</organism>
<protein>
    <submittedName>
        <fullName evidence="2">Uncharacterized protein</fullName>
    </submittedName>
</protein>
<evidence type="ECO:0000313" key="3">
    <source>
        <dbReference type="Proteomes" id="UP000008461"/>
    </source>
</evidence>
<gene>
    <name evidence="2" type="ordered locus">Halhy_6646</name>
</gene>
<dbReference type="AlphaFoldDB" id="F4L7V4"/>
<accession>F4L7V4</accession>
<dbReference type="KEGG" id="hhy:Halhy_6646"/>